<dbReference type="GO" id="GO:0005975">
    <property type="term" value="P:carbohydrate metabolic process"/>
    <property type="evidence" value="ECO:0007669"/>
    <property type="project" value="UniProtKB-ARBA"/>
</dbReference>
<dbReference type="STRING" id="1184151.AW736_22930"/>
<dbReference type="InterPro" id="IPR029019">
    <property type="entry name" value="HEX_eukaryotic_N"/>
</dbReference>
<dbReference type="EMBL" id="LRRQ01000171">
    <property type="protein sequence ID" value="OAM87425.1"/>
    <property type="molecule type" value="Genomic_DNA"/>
</dbReference>
<evidence type="ECO:0000256" key="1">
    <source>
        <dbReference type="ARBA" id="ARBA00022801"/>
    </source>
</evidence>
<evidence type="ECO:0000259" key="2">
    <source>
        <dbReference type="Pfam" id="PF14845"/>
    </source>
</evidence>
<keyword evidence="4" id="KW-1185">Reference proteome</keyword>
<proteinExistence type="predicted"/>
<dbReference type="InterPro" id="IPR029018">
    <property type="entry name" value="Hex-like_dom2"/>
</dbReference>
<sequence>MAGINDIRLRSAITRLYSALTIRTGIVFTQTSIAKPGARDSALIIDVHAPSPAIPSRGEDETYTLAITPEQTVLRAPTTTGALRGLQTIIQLVRQDAGGFSFPPPSRLTIAPVFPGAAS</sequence>
<evidence type="ECO:0000313" key="4">
    <source>
        <dbReference type="Proteomes" id="UP000078486"/>
    </source>
</evidence>
<dbReference type="Pfam" id="PF14845">
    <property type="entry name" value="Glycohydro_20b2"/>
    <property type="match status" value="1"/>
</dbReference>
<reference evidence="3 4" key="1">
    <citation type="submission" date="2016-01" db="EMBL/GenBank/DDBJ databases">
        <title>High potential of lignocellulose degradation of a new Verrucomicrobia species.</title>
        <authorList>
            <person name="Wang Y."/>
            <person name="Shi Y."/>
            <person name="Qiu Z."/>
            <person name="Liu S."/>
            <person name="Yang H."/>
        </authorList>
    </citation>
    <scope>NUCLEOTIDE SEQUENCE [LARGE SCALE GENOMIC DNA]</scope>
    <source>
        <strain evidence="3 4">TSB47</strain>
    </source>
</reference>
<protein>
    <recommendedName>
        <fullName evidence="2">Beta-hexosaminidase eukaryotic type N-terminal domain-containing protein</fullName>
    </recommendedName>
</protein>
<keyword evidence="1" id="KW-0378">Hydrolase</keyword>
<comment type="caution">
    <text evidence="3">The sequence shown here is derived from an EMBL/GenBank/DDBJ whole genome shotgun (WGS) entry which is preliminary data.</text>
</comment>
<dbReference type="Gene3D" id="3.30.379.10">
    <property type="entry name" value="Chitobiase/beta-hexosaminidase domain 2-like"/>
    <property type="match status" value="1"/>
</dbReference>
<organism evidence="3 4">
    <name type="scientific">Termitidicoccus mucosus</name>
    <dbReference type="NCBI Taxonomy" id="1184151"/>
    <lineage>
        <taxon>Bacteria</taxon>
        <taxon>Pseudomonadati</taxon>
        <taxon>Verrucomicrobiota</taxon>
        <taxon>Opitutia</taxon>
        <taxon>Opitutales</taxon>
        <taxon>Opitutaceae</taxon>
        <taxon>Termitidicoccus</taxon>
    </lineage>
</organism>
<dbReference type="GO" id="GO:0016787">
    <property type="term" value="F:hydrolase activity"/>
    <property type="evidence" value="ECO:0007669"/>
    <property type="project" value="UniProtKB-KW"/>
</dbReference>
<feature type="domain" description="Beta-hexosaminidase eukaryotic type N-terminal" evidence="2">
    <location>
        <begin position="45"/>
        <end position="92"/>
    </location>
</feature>
<dbReference type="SUPFAM" id="SSF55545">
    <property type="entry name" value="beta-N-acetylhexosaminidase-like domain"/>
    <property type="match status" value="1"/>
</dbReference>
<dbReference type="AlphaFoldDB" id="A0A178IE53"/>
<accession>A0A178IE53</accession>
<gene>
    <name evidence="3" type="ORF">AW736_22930</name>
</gene>
<evidence type="ECO:0000313" key="3">
    <source>
        <dbReference type="EMBL" id="OAM87425.1"/>
    </source>
</evidence>
<name>A0A178IE53_9BACT</name>
<dbReference type="Proteomes" id="UP000078486">
    <property type="component" value="Unassembled WGS sequence"/>
</dbReference>